<dbReference type="EMBL" id="JACSDY010000022">
    <property type="protein sequence ID" value="KAF7392471.1"/>
    <property type="molecule type" value="Genomic_DNA"/>
</dbReference>
<protein>
    <submittedName>
        <fullName evidence="1">Uncharacterized protein</fullName>
    </submittedName>
</protein>
<gene>
    <name evidence="1" type="ORF">H0235_017470</name>
</gene>
<proteinExistence type="predicted"/>
<organism evidence="1 2">
    <name type="scientific">Vespula pensylvanica</name>
    <name type="common">Western yellow jacket</name>
    <name type="synonym">Wasp</name>
    <dbReference type="NCBI Taxonomy" id="30213"/>
    <lineage>
        <taxon>Eukaryota</taxon>
        <taxon>Metazoa</taxon>
        <taxon>Ecdysozoa</taxon>
        <taxon>Arthropoda</taxon>
        <taxon>Hexapoda</taxon>
        <taxon>Insecta</taxon>
        <taxon>Pterygota</taxon>
        <taxon>Neoptera</taxon>
        <taxon>Endopterygota</taxon>
        <taxon>Hymenoptera</taxon>
        <taxon>Apocrita</taxon>
        <taxon>Aculeata</taxon>
        <taxon>Vespoidea</taxon>
        <taxon>Vespidae</taxon>
        <taxon>Vespinae</taxon>
        <taxon>Vespula</taxon>
    </lineage>
</organism>
<dbReference type="Proteomes" id="UP000600918">
    <property type="component" value="Unassembled WGS sequence"/>
</dbReference>
<evidence type="ECO:0000313" key="2">
    <source>
        <dbReference type="Proteomes" id="UP000600918"/>
    </source>
</evidence>
<accession>A0A834JRW7</accession>
<keyword evidence="2" id="KW-1185">Reference proteome</keyword>
<reference evidence="1" key="1">
    <citation type="journal article" date="2020" name="G3 (Bethesda)">
        <title>High-Quality Assemblies for Three Invasive Social Wasps from the &lt;i&gt;Vespula&lt;/i&gt; Genus.</title>
        <authorList>
            <person name="Harrop T.W.R."/>
            <person name="Guhlin J."/>
            <person name="McLaughlin G.M."/>
            <person name="Permina E."/>
            <person name="Stockwell P."/>
            <person name="Gilligan J."/>
            <person name="Le Lec M.F."/>
            <person name="Gruber M.A.M."/>
            <person name="Quinn O."/>
            <person name="Lovegrove M."/>
            <person name="Duncan E.J."/>
            <person name="Remnant E.J."/>
            <person name="Van Eeckhoven J."/>
            <person name="Graham B."/>
            <person name="Knapp R.A."/>
            <person name="Langford K.W."/>
            <person name="Kronenberg Z."/>
            <person name="Press M.O."/>
            <person name="Eacker S.M."/>
            <person name="Wilson-Rankin E.E."/>
            <person name="Purcell J."/>
            <person name="Lester P.J."/>
            <person name="Dearden P.K."/>
        </authorList>
    </citation>
    <scope>NUCLEOTIDE SEQUENCE</scope>
    <source>
        <strain evidence="1">Volc-1</strain>
    </source>
</reference>
<comment type="caution">
    <text evidence="1">The sequence shown here is derived from an EMBL/GenBank/DDBJ whole genome shotgun (WGS) entry which is preliminary data.</text>
</comment>
<sequence length="119" mass="13514">MIVKDKSTISDTTWITKTSKIKATSSLLIKNVYLIHIRNAMSAKEDWVALQEYHQKSFLPKTNNQLEALGELKKSRLKEILKSFVAMILSSLPELYNNLINGFGSRPEKDVAFSLKINS</sequence>
<dbReference type="AlphaFoldDB" id="A0A834JRW7"/>
<name>A0A834JRW7_VESPE</name>
<evidence type="ECO:0000313" key="1">
    <source>
        <dbReference type="EMBL" id="KAF7392471.1"/>
    </source>
</evidence>